<dbReference type="InterPro" id="IPR026272">
    <property type="entry name" value="SdpI"/>
</dbReference>
<keyword evidence="1" id="KW-0472">Membrane</keyword>
<dbReference type="OrthoDB" id="9808690at2"/>
<name>A0A1D8GHZ9_9FIRM</name>
<feature type="transmembrane region" description="Helical" evidence="1">
    <location>
        <begin position="113"/>
        <end position="130"/>
    </location>
</feature>
<feature type="transmembrane region" description="Helical" evidence="1">
    <location>
        <begin position="46"/>
        <end position="66"/>
    </location>
</feature>
<dbReference type="PANTHER" id="PTHR37810">
    <property type="entry name" value="IMMUNITY PROTEIN SDPI"/>
    <property type="match status" value="1"/>
</dbReference>
<dbReference type="InterPro" id="IPR025962">
    <property type="entry name" value="SdpI/YhfL"/>
</dbReference>
<dbReference type="KEGG" id="gfe:Gferi_13560"/>
<organism evidence="3 4">
    <name type="scientific">Geosporobacter ferrireducens</name>
    <dbReference type="NCBI Taxonomy" id="1424294"/>
    <lineage>
        <taxon>Bacteria</taxon>
        <taxon>Bacillati</taxon>
        <taxon>Bacillota</taxon>
        <taxon>Clostridia</taxon>
        <taxon>Peptostreptococcales</taxon>
        <taxon>Thermotaleaceae</taxon>
        <taxon>Geosporobacter</taxon>
    </lineage>
</organism>
<evidence type="ECO:0000313" key="4">
    <source>
        <dbReference type="Proteomes" id="UP000095743"/>
    </source>
</evidence>
<protein>
    <recommendedName>
        <fullName evidence="2">DUF1648 domain-containing protein</fullName>
    </recommendedName>
</protein>
<dbReference type="Pfam" id="PF07853">
    <property type="entry name" value="DUF1648"/>
    <property type="match status" value="1"/>
</dbReference>
<accession>A0A1D8GHZ9</accession>
<keyword evidence="1" id="KW-0812">Transmembrane</keyword>
<dbReference type="GO" id="GO:0009636">
    <property type="term" value="P:response to toxic substance"/>
    <property type="evidence" value="ECO:0007669"/>
    <property type="project" value="TreeGrafter"/>
</dbReference>
<dbReference type="EMBL" id="CP017269">
    <property type="protein sequence ID" value="AOT70510.1"/>
    <property type="molecule type" value="Genomic_DNA"/>
</dbReference>
<feature type="domain" description="DUF1648" evidence="2">
    <location>
        <begin position="9"/>
        <end position="50"/>
    </location>
</feature>
<feature type="transmembrane region" description="Helical" evidence="1">
    <location>
        <begin position="87"/>
        <end position="107"/>
    </location>
</feature>
<evidence type="ECO:0000256" key="1">
    <source>
        <dbReference type="SAM" id="Phobius"/>
    </source>
</evidence>
<evidence type="ECO:0000313" key="3">
    <source>
        <dbReference type="EMBL" id="AOT70510.1"/>
    </source>
</evidence>
<keyword evidence="1" id="KW-1133">Transmembrane helix</keyword>
<dbReference type="Pfam" id="PF13630">
    <property type="entry name" value="SdpI"/>
    <property type="match status" value="1"/>
</dbReference>
<dbReference type="Proteomes" id="UP000095743">
    <property type="component" value="Chromosome"/>
</dbReference>
<gene>
    <name evidence="3" type="ORF">Gferi_13560</name>
</gene>
<dbReference type="InterPro" id="IPR012867">
    <property type="entry name" value="DUF1648"/>
</dbReference>
<feature type="transmembrane region" description="Helical" evidence="1">
    <location>
        <begin position="7"/>
        <end position="26"/>
    </location>
</feature>
<sequence length="211" mass="23749">MKINKWMLLIIILSIIGIAVVYPSLPEEIPGHWNAAGEVNRYDHKASVWITGLLPLGIYLLMVFLPKIDPKRAAYLKHEKAYMIAQWVIVLLLIYIQWIAIAAALGYGVDIGIAIRLALGIVFILLGNYMSQIRHNYFFGIRNPWTLANEQVWKKTHRVGGYGFVIVGIISVLTTFTTGTTAFAITIGSLVIMVSVTFVYSYLTYKKVTKE</sequence>
<keyword evidence="4" id="KW-1185">Reference proteome</keyword>
<dbReference type="PANTHER" id="PTHR37810:SF5">
    <property type="entry name" value="IMMUNITY PROTEIN SDPI"/>
    <property type="match status" value="1"/>
</dbReference>
<proteinExistence type="predicted"/>
<dbReference type="STRING" id="1424294.Gferi_13560"/>
<dbReference type="RefSeq" id="WP_069977326.1">
    <property type="nucleotide sequence ID" value="NZ_CP017269.1"/>
</dbReference>
<evidence type="ECO:0000259" key="2">
    <source>
        <dbReference type="Pfam" id="PF07853"/>
    </source>
</evidence>
<reference evidence="3 4" key="1">
    <citation type="submission" date="2016-09" db="EMBL/GenBank/DDBJ databases">
        <title>Genomic analysis reveals versatility of anaerobic energy metabolism of Geosporobacter ferrireducens IRF9 of phylum Firmicutes.</title>
        <authorList>
            <person name="Kim S.-J."/>
        </authorList>
    </citation>
    <scope>NUCLEOTIDE SEQUENCE [LARGE SCALE GENOMIC DNA]</scope>
    <source>
        <strain evidence="3 4">IRF9</strain>
    </source>
</reference>
<dbReference type="PIRSF" id="PIRSF038959">
    <property type="entry name" value="SdpI"/>
    <property type="match status" value="1"/>
</dbReference>
<dbReference type="AlphaFoldDB" id="A0A1D8GHZ9"/>
<feature type="transmembrane region" description="Helical" evidence="1">
    <location>
        <begin position="182"/>
        <end position="203"/>
    </location>
</feature>
<feature type="transmembrane region" description="Helical" evidence="1">
    <location>
        <begin position="159"/>
        <end position="176"/>
    </location>
</feature>